<dbReference type="InterPro" id="IPR003488">
    <property type="entry name" value="DprA"/>
</dbReference>
<feature type="domain" description="Smf/DprA SLOG" evidence="2">
    <location>
        <begin position="68"/>
        <end position="288"/>
    </location>
</feature>
<dbReference type="InterPro" id="IPR057666">
    <property type="entry name" value="DrpA_SLOG"/>
</dbReference>
<dbReference type="Proteomes" id="UP000216300">
    <property type="component" value="Unassembled WGS sequence"/>
</dbReference>
<reference evidence="3 4" key="1">
    <citation type="submission" date="2017-07" db="EMBL/GenBank/DDBJ databases">
        <title>Draft whole genome sequences of clinical Proprionibacteriaceae strains.</title>
        <authorList>
            <person name="Bernier A.-M."/>
            <person name="Bernard K."/>
            <person name="Domingo M.-C."/>
        </authorList>
    </citation>
    <scope>NUCLEOTIDE SEQUENCE [LARGE SCALE GENOMIC DNA]</scope>
    <source>
        <strain evidence="3 4">NML 150081</strain>
    </source>
</reference>
<keyword evidence="4" id="KW-1185">Reference proteome</keyword>
<protein>
    <submittedName>
        <fullName evidence="3">DNA-protecting protein DprA</fullName>
    </submittedName>
</protein>
<dbReference type="OrthoDB" id="9785707at2"/>
<sequence>MDEDLRARIGLSLVLEAGDAAMLSLVTERGAVEVWDALPDSDHSAARRMADVDPERVWEAAQRDGVGFITPSHPDWPAGLDDLATCPWQERLGGVPVGLWMRGNRERSLTRASGDAIAIVGSRAATPYGSRVAAELALELSETGRTVISGAAYGIDAAAHRGALLGSGGTVAVLACGVDEAYPASNAALLGRIAQDHLIVSELPPGAHPTRMRFLARNRIIAALTRGTVIVEAAHRSGARNTVRWASDLMRTVMAVPGSIESGMSETPHRLIRAGEALLVTSAAEIGEATAPAGEETLEWQSQPATAVDQLDPGLLTIFEAVPGRGGCTISDLTLGTGQSAGAVMAGLQELEELGLVEYRPSWGWRLRPNSIG</sequence>
<name>A0A255EIK5_9ACTN</name>
<dbReference type="Gene3D" id="3.40.50.450">
    <property type="match status" value="1"/>
</dbReference>
<organism evidence="3 4">
    <name type="scientific">Parenemella sanctibonifatiensis</name>
    <dbReference type="NCBI Taxonomy" id="2016505"/>
    <lineage>
        <taxon>Bacteria</taxon>
        <taxon>Bacillati</taxon>
        <taxon>Actinomycetota</taxon>
        <taxon>Actinomycetes</taxon>
        <taxon>Propionibacteriales</taxon>
        <taxon>Propionibacteriaceae</taxon>
        <taxon>Parenemella</taxon>
    </lineage>
</organism>
<gene>
    <name evidence="3" type="primary">dprA</name>
    <name evidence="3" type="ORF">CGZ91_07905</name>
</gene>
<accession>A0A255EIK5</accession>
<dbReference type="PANTHER" id="PTHR43022">
    <property type="entry name" value="PROTEIN SMF"/>
    <property type="match status" value="1"/>
</dbReference>
<dbReference type="PANTHER" id="PTHR43022:SF1">
    <property type="entry name" value="PROTEIN SMF"/>
    <property type="match status" value="1"/>
</dbReference>
<evidence type="ECO:0000259" key="2">
    <source>
        <dbReference type="Pfam" id="PF02481"/>
    </source>
</evidence>
<dbReference type="SUPFAM" id="SSF46785">
    <property type="entry name" value="Winged helix' DNA-binding domain"/>
    <property type="match status" value="1"/>
</dbReference>
<proteinExistence type="inferred from homology"/>
<dbReference type="NCBIfam" id="TIGR00732">
    <property type="entry name" value="dprA"/>
    <property type="match status" value="1"/>
</dbReference>
<dbReference type="EMBL" id="NMVJ01000006">
    <property type="protein sequence ID" value="OYN91344.1"/>
    <property type="molecule type" value="Genomic_DNA"/>
</dbReference>
<dbReference type="SUPFAM" id="SSF102405">
    <property type="entry name" value="MCP/YpsA-like"/>
    <property type="match status" value="1"/>
</dbReference>
<dbReference type="RefSeq" id="WP_094453969.1">
    <property type="nucleotide sequence ID" value="NZ_NMVJ01000006.1"/>
</dbReference>
<dbReference type="InterPro" id="IPR036390">
    <property type="entry name" value="WH_DNA-bd_sf"/>
</dbReference>
<comment type="similarity">
    <text evidence="1">Belongs to the DprA/Smf family.</text>
</comment>
<evidence type="ECO:0000313" key="3">
    <source>
        <dbReference type="EMBL" id="OYN91344.1"/>
    </source>
</evidence>
<evidence type="ECO:0000256" key="1">
    <source>
        <dbReference type="ARBA" id="ARBA00006525"/>
    </source>
</evidence>
<dbReference type="AlphaFoldDB" id="A0A255EIK5"/>
<evidence type="ECO:0000313" key="4">
    <source>
        <dbReference type="Proteomes" id="UP000216300"/>
    </source>
</evidence>
<dbReference type="Pfam" id="PF02481">
    <property type="entry name" value="DNA_processg_A"/>
    <property type="match status" value="1"/>
</dbReference>
<dbReference type="GO" id="GO:0009294">
    <property type="term" value="P:DNA-mediated transformation"/>
    <property type="evidence" value="ECO:0007669"/>
    <property type="project" value="InterPro"/>
</dbReference>
<comment type="caution">
    <text evidence="3">The sequence shown here is derived from an EMBL/GenBank/DDBJ whole genome shotgun (WGS) entry which is preliminary data.</text>
</comment>